<proteinExistence type="predicted"/>
<sequence length="248" mass="27940">MDSTCGGLLLALAIAVGLHFWSARIHDTTRSPNWALLHICNIICVILFVWSSFQLLKRRRHEDFVDIRLIASNVVSLAYFFCFFGVSIVHSLLDDLDKDFDKSGSMKTPSSQTVHSVHRKKSHPSLEELQDMNYWISTAMSPGEVAFTLPLLEEVNADSTATVDILRETGLARTVGQFCERTCGRCRSCEWCLLHATWRKSVVREMGLNSRGASTHHRHRSMSKIDSHCSLPSVPEIDCSSDQDSEIE</sequence>
<evidence type="ECO:0000313" key="3">
    <source>
        <dbReference type="EMBL" id="CAD9456541.1"/>
    </source>
</evidence>
<feature type="transmembrane region" description="Helical" evidence="2">
    <location>
        <begin position="74"/>
        <end position="93"/>
    </location>
</feature>
<organism evidence="3">
    <name type="scientific">Octactis speculum</name>
    <dbReference type="NCBI Taxonomy" id="3111310"/>
    <lineage>
        <taxon>Eukaryota</taxon>
        <taxon>Sar</taxon>
        <taxon>Stramenopiles</taxon>
        <taxon>Ochrophyta</taxon>
        <taxon>Dictyochophyceae</taxon>
        <taxon>Dictyochales</taxon>
        <taxon>Dictyochaceae</taxon>
        <taxon>Octactis</taxon>
    </lineage>
</organism>
<feature type="transmembrane region" description="Helical" evidence="2">
    <location>
        <begin position="35"/>
        <end position="53"/>
    </location>
</feature>
<feature type="region of interest" description="Disordered" evidence="1">
    <location>
        <begin position="211"/>
        <end position="248"/>
    </location>
</feature>
<name>A0A7S2GIZ0_9STRA</name>
<protein>
    <submittedName>
        <fullName evidence="3">Uncharacterized protein</fullName>
    </submittedName>
</protein>
<keyword evidence="2" id="KW-0472">Membrane</keyword>
<feature type="compositionally biased region" description="Acidic residues" evidence="1">
    <location>
        <begin position="239"/>
        <end position="248"/>
    </location>
</feature>
<dbReference type="EMBL" id="HBGS01044665">
    <property type="protein sequence ID" value="CAD9456541.1"/>
    <property type="molecule type" value="Transcribed_RNA"/>
</dbReference>
<evidence type="ECO:0000256" key="1">
    <source>
        <dbReference type="SAM" id="MobiDB-lite"/>
    </source>
</evidence>
<keyword evidence="2" id="KW-1133">Transmembrane helix</keyword>
<dbReference type="AlphaFoldDB" id="A0A7S2GIZ0"/>
<keyword evidence="2" id="KW-0812">Transmembrane</keyword>
<reference evidence="3" key="1">
    <citation type="submission" date="2021-01" db="EMBL/GenBank/DDBJ databases">
        <authorList>
            <person name="Corre E."/>
            <person name="Pelletier E."/>
            <person name="Niang G."/>
            <person name="Scheremetjew M."/>
            <person name="Finn R."/>
            <person name="Kale V."/>
            <person name="Holt S."/>
            <person name="Cochrane G."/>
            <person name="Meng A."/>
            <person name="Brown T."/>
            <person name="Cohen L."/>
        </authorList>
    </citation>
    <scope>NUCLEOTIDE SEQUENCE</scope>
    <source>
        <strain evidence="3">CCMP1381</strain>
    </source>
</reference>
<evidence type="ECO:0000256" key="2">
    <source>
        <dbReference type="SAM" id="Phobius"/>
    </source>
</evidence>
<accession>A0A7S2GIZ0</accession>
<gene>
    <name evidence="3" type="ORF">DSPE1174_LOCUS23033</name>
</gene>